<evidence type="ECO:0000313" key="2">
    <source>
        <dbReference type="Proteomes" id="UP000772434"/>
    </source>
</evidence>
<reference evidence="1" key="1">
    <citation type="submission" date="2020-11" db="EMBL/GenBank/DDBJ databases">
        <authorList>
            <consortium name="DOE Joint Genome Institute"/>
            <person name="Ahrendt S."/>
            <person name="Riley R."/>
            <person name="Andreopoulos W."/>
            <person name="Labutti K."/>
            <person name="Pangilinan J."/>
            <person name="Ruiz-Duenas F.J."/>
            <person name="Barrasa J.M."/>
            <person name="Sanchez-Garcia M."/>
            <person name="Camarero S."/>
            <person name="Miyauchi S."/>
            <person name="Serrano A."/>
            <person name="Linde D."/>
            <person name="Babiker R."/>
            <person name="Drula E."/>
            <person name="Ayuso-Fernandez I."/>
            <person name="Pacheco R."/>
            <person name="Padilla G."/>
            <person name="Ferreira P."/>
            <person name="Barriuso J."/>
            <person name="Kellner H."/>
            <person name="Castanera R."/>
            <person name="Alfaro M."/>
            <person name="Ramirez L."/>
            <person name="Pisabarro A.G."/>
            <person name="Kuo A."/>
            <person name="Tritt A."/>
            <person name="Lipzen A."/>
            <person name="He G."/>
            <person name="Yan M."/>
            <person name="Ng V."/>
            <person name="Cullen D."/>
            <person name="Martin F."/>
            <person name="Rosso M.-N."/>
            <person name="Henrissat B."/>
            <person name="Hibbett D."/>
            <person name="Martinez A.T."/>
            <person name="Grigoriev I.V."/>
        </authorList>
    </citation>
    <scope>NUCLEOTIDE SEQUENCE</scope>
    <source>
        <strain evidence="1">AH 40177</strain>
    </source>
</reference>
<gene>
    <name evidence="1" type="ORF">BDP27DRAFT_1353058</name>
</gene>
<name>A0A9P5P650_9AGAR</name>
<accession>A0A9P5P650</accession>
<dbReference type="Proteomes" id="UP000772434">
    <property type="component" value="Unassembled WGS sequence"/>
</dbReference>
<sequence length="151" mass="16383">MFSFGVSGTLSYFRDPRLVHSLSSYGFFCQSGLPFPTGFVPILASVPSVNSAFSVALEVIPFKGPPGVDIVLGLDYVNFCHCANYDWLLSSVPLTSLGQPHPSIVLPSCLEVSQCFAVDLLVGLRHLSSSLYLLWNSLLTLLLSMEHSLSL</sequence>
<comment type="caution">
    <text evidence="1">The sequence shown here is derived from an EMBL/GenBank/DDBJ whole genome shotgun (WGS) entry which is preliminary data.</text>
</comment>
<keyword evidence="2" id="KW-1185">Reference proteome</keyword>
<organism evidence="1 2">
    <name type="scientific">Rhodocollybia butyracea</name>
    <dbReference type="NCBI Taxonomy" id="206335"/>
    <lineage>
        <taxon>Eukaryota</taxon>
        <taxon>Fungi</taxon>
        <taxon>Dikarya</taxon>
        <taxon>Basidiomycota</taxon>
        <taxon>Agaricomycotina</taxon>
        <taxon>Agaricomycetes</taxon>
        <taxon>Agaricomycetidae</taxon>
        <taxon>Agaricales</taxon>
        <taxon>Marasmiineae</taxon>
        <taxon>Omphalotaceae</taxon>
        <taxon>Rhodocollybia</taxon>
    </lineage>
</organism>
<dbReference type="AlphaFoldDB" id="A0A9P5P650"/>
<protein>
    <submittedName>
        <fullName evidence="1">Uncharacterized protein</fullName>
    </submittedName>
</protein>
<proteinExistence type="predicted"/>
<dbReference type="EMBL" id="JADNRY010000993">
    <property type="protein sequence ID" value="KAF9022920.1"/>
    <property type="molecule type" value="Genomic_DNA"/>
</dbReference>
<evidence type="ECO:0000313" key="1">
    <source>
        <dbReference type="EMBL" id="KAF9022920.1"/>
    </source>
</evidence>